<reference evidence="1 2" key="1">
    <citation type="submission" date="2017-11" db="EMBL/GenBank/DDBJ databases">
        <title>Comparative genomic analysis of Holospora spp., intranuclear symbionts of paramecia.</title>
        <authorList>
            <person name="Garushyants S.K."/>
            <person name="Beliavskaya A."/>
            <person name="Malko D.B."/>
            <person name="Logacheva M.D."/>
            <person name="Rautian M.S."/>
            <person name="Gelfand M.S."/>
        </authorList>
    </citation>
    <scope>NUCLEOTIDE SEQUENCE [LARGE SCALE GENOMIC DNA]</scope>
    <source>
        <strain evidence="2">02AZ16</strain>
    </source>
</reference>
<accession>A0A2S5R9C6</accession>
<organism evidence="1 2">
    <name type="scientific">Holospora curviuscula</name>
    <dbReference type="NCBI Taxonomy" id="1082868"/>
    <lineage>
        <taxon>Bacteria</taxon>
        <taxon>Pseudomonadati</taxon>
        <taxon>Pseudomonadota</taxon>
        <taxon>Alphaproteobacteria</taxon>
        <taxon>Holosporales</taxon>
        <taxon>Holosporaceae</taxon>
        <taxon>Holospora</taxon>
    </lineage>
</organism>
<dbReference type="Proteomes" id="UP000239425">
    <property type="component" value="Unassembled WGS sequence"/>
</dbReference>
<protein>
    <submittedName>
        <fullName evidence="1">Uncharacterized protein</fullName>
    </submittedName>
</protein>
<proteinExistence type="predicted"/>
<dbReference type="AlphaFoldDB" id="A0A2S5R9C6"/>
<keyword evidence="2" id="KW-1185">Reference proteome</keyword>
<gene>
    <name evidence="1" type="ORF">HCUR_00709</name>
</gene>
<evidence type="ECO:0000313" key="1">
    <source>
        <dbReference type="EMBL" id="PPE03929.1"/>
    </source>
</evidence>
<comment type="caution">
    <text evidence="1">The sequence shown here is derived from an EMBL/GenBank/DDBJ whole genome shotgun (WGS) entry which is preliminary data.</text>
</comment>
<dbReference type="EMBL" id="PHHC01000080">
    <property type="protein sequence ID" value="PPE03929.1"/>
    <property type="molecule type" value="Genomic_DNA"/>
</dbReference>
<evidence type="ECO:0000313" key="2">
    <source>
        <dbReference type="Proteomes" id="UP000239425"/>
    </source>
</evidence>
<name>A0A2S5R9C6_9PROT</name>
<sequence>MFQNQTKNVLDGEKKQVIASYHCANSVIPLLMHRFILAQNFSIGFRSSE</sequence>